<protein>
    <recommendedName>
        <fullName evidence="3 12">Ribokinase</fullName>
        <shortName evidence="12">RK</shortName>
        <ecNumber evidence="2 12">2.7.1.15</ecNumber>
    </recommendedName>
</protein>
<evidence type="ECO:0000256" key="7">
    <source>
        <dbReference type="ARBA" id="ARBA00022777"/>
    </source>
</evidence>
<feature type="binding site" evidence="12">
    <location>
        <begin position="223"/>
        <end position="228"/>
    </location>
    <ligand>
        <name>ATP</name>
        <dbReference type="ChEBI" id="CHEBI:30616"/>
    </ligand>
</feature>
<keyword evidence="9 12" id="KW-0460">Magnesium</keyword>
<feature type="binding site" evidence="12">
    <location>
        <position position="187"/>
    </location>
    <ligand>
        <name>ATP</name>
        <dbReference type="ChEBI" id="CHEBI:30616"/>
    </ligand>
</feature>
<dbReference type="PIRSF" id="PIRSF000535">
    <property type="entry name" value="1PFK/6PFK/LacC"/>
    <property type="match status" value="1"/>
</dbReference>
<comment type="similarity">
    <text evidence="1">Belongs to the carbohydrate kinase pfkB family.</text>
</comment>
<comment type="subcellular location">
    <subcellularLocation>
        <location evidence="12">Cytoplasm</location>
    </subcellularLocation>
</comment>
<sequence>MNSPSIIVFGSINMDLVARTPSLPVPGETLLGYSFATAPGGKGANQAVAVARLNVPTIMIGRVGSDSFGQELLSSLRSTGVHTEDVLADESHHSGVAIIAVDDRSENYIIVIPGANGTVSAVDVDRLSQHLPGATALLLQLEIPLPAVVAAAQAARNAGVKVILDPAPAQADLPIDLYALISIITPNAIEAAQLVGFPVHDADTAAQAATILQQRGVATVVIKLGATGVFCATPEESFFIPAFKVEAVDTVAAGDAFNGGLAAALAEGLSIREAIVWGAATGALSATKAGAQSSLPDRATVEAFLKERDRSVSVFSH</sequence>
<evidence type="ECO:0000313" key="14">
    <source>
        <dbReference type="EMBL" id="MEP1060894.1"/>
    </source>
</evidence>
<comment type="subunit">
    <text evidence="12">Homodimer.</text>
</comment>
<dbReference type="EC" id="2.7.1.15" evidence="2 12"/>
<dbReference type="InterPro" id="IPR011611">
    <property type="entry name" value="PfkB_dom"/>
</dbReference>
<feature type="binding site" evidence="12">
    <location>
        <position position="142"/>
    </location>
    <ligand>
        <name>substrate</name>
    </ligand>
</feature>
<keyword evidence="8 12" id="KW-0067">ATP-binding</keyword>
<keyword evidence="12" id="KW-0963">Cytoplasm</keyword>
<comment type="pathway">
    <text evidence="12">Carbohydrate metabolism; D-ribose degradation; D-ribose 5-phosphate from beta-D-ribopyranose: step 2/2.</text>
</comment>
<dbReference type="InterPro" id="IPR002139">
    <property type="entry name" value="Ribo/fructo_kinase"/>
</dbReference>
<dbReference type="NCBIfam" id="TIGR02152">
    <property type="entry name" value="D_ribokin_bact"/>
    <property type="match status" value="1"/>
</dbReference>
<evidence type="ECO:0000256" key="5">
    <source>
        <dbReference type="ARBA" id="ARBA00022723"/>
    </source>
</evidence>
<feature type="binding site" evidence="12">
    <location>
        <position position="290"/>
    </location>
    <ligand>
        <name>K(+)</name>
        <dbReference type="ChEBI" id="CHEBI:29103"/>
    </ligand>
</feature>
<comment type="function">
    <text evidence="12">Catalyzes the phosphorylation of ribose at O-5 in a reaction requiring ATP and magnesium. The resulting D-ribose-5-phosphate can then be used either for sythesis of nucleotides, histidine, and tryptophan, or as a component of the pentose phosphate pathway.</text>
</comment>
<feature type="active site" description="Proton acceptor" evidence="12">
    <location>
        <position position="255"/>
    </location>
</feature>
<evidence type="ECO:0000256" key="10">
    <source>
        <dbReference type="ARBA" id="ARBA00022958"/>
    </source>
</evidence>
<keyword evidence="15" id="KW-1185">Reference proteome</keyword>
<keyword evidence="4 12" id="KW-0808">Transferase</keyword>
<feature type="binding site" evidence="12">
    <location>
        <begin position="13"/>
        <end position="15"/>
    </location>
    <ligand>
        <name>substrate</name>
    </ligand>
</feature>
<feature type="binding site" evidence="12">
    <location>
        <position position="285"/>
    </location>
    <ligand>
        <name>K(+)</name>
        <dbReference type="ChEBI" id="CHEBI:29103"/>
    </ligand>
</feature>
<dbReference type="EMBL" id="JAMPLM010000023">
    <property type="protein sequence ID" value="MEP1060894.1"/>
    <property type="molecule type" value="Genomic_DNA"/>
</dbReference>
<comment type="caution">
    <text evidence="14">The sequence shown here is derived from an EMBL/GenBank/DDBJ whole genome shotgun (WGS) entry which is preliminary data.</text>
</comment>
<proteinExistence type="inferred from homology"/>
<feature type="binding site" evidence="12">
    <location>
        <position position="251"/>
    </location>
    <ligand>
        <name>K(+)</name>
        <dbReference type="ChEBI" id="CHEBI:29103"/>
    </ligand>
</feature>
<evidence type="ECO:0000256" key="8">
    <source>
        <dbReference type="ARBA" id="ARBA00022840"/>
    </source>
</evidence>
<comment type="activity regulation">
    <text evidence="12">Activated by a monovalent cation that binds near, but not in, the active site. The most likely occupant of the site in vivo is potassium. Ion binding induces a conformational change that may alter substrate affinity.</text>
</comment>
<comment type="cofactor">
    <cofactor evidence="12">
        <name>Mg(2+)</name>
        <dbReference type="ChEBI" id="CHEBI:18420"/>
    </cofactor>
    <text evidence="12">Requires a divalent cation, most likely magnesium in vivo, as an electrophilic catalyst to aid phosphoryl group transfer. It is the chelate of the metal and the nucleotide that is the actual substrate.</text>
</comment>
<evidence type="ECO:0000256" key="11">
    <source>
        <dbReference type="ARBA" id="ARBA00023277"/>
    </source>
</evidence>
<keyword evidence="7 12" id="KW-0418">Kinase</keyword>
<dbReference type="RefSeq" id="WP_190452930.1">
    <property type="nucleotide sequence ID" value="NZ_JAMPLM010000023.1"/>
</dbReference>
<comment type="caution">
    <text evidence="12">Lacks conserved residue(s) required for the propagation of feature annotation.</text>
</comment>
<keyword evidence="11 12" id="KW-0119">Carbohydrate metabolism</keyword>
<feature type="binding site" evidence="12">
    <location>
        <position position="255"/>
    </location>
    <ligand>
        <name>substrate</name>
    </ligand>
</feature>
<dbReference type="HAMAP" id="MF_01987">
    <property type="entry name" value="Ribokinase"/>
    <property type="match status" value="1"/>
</dbReference>
<dbReference type="Gene3D" id="3.40.1190.20">
    <property type="match status" value="1"/>
</dbReference>
<reference evidence="14 15" key="1">
    <citation type="submission" date="2022-04" db="EMBL/GenBank/DDBJ databases">
        <title>Positive selection, recombination, and allopatry shape intraspecific diversity of widespread and dominant cyanobacteria.</title>
        <authorList>
            <person name="Wei J."/>
            <person name="Shu W."/>
            <person name="Hu C."/>
        </authorList>
    </citation>
    <scope>NUCLEOTIDE SEQUENCE [LARGE SCALE GENOMIC DNA]</scope>
    <source>
        <strain evidence="14 15">AS-A4</strain>
    </source>
</reference>
<evidence type="ECO:0000256" key="12">
    <source>
        <dbReference type="HAMAP-Rule" id="MF_01987"/>
    </source>
</evidence>
<feature type="binding site" evidence="12">
    <location>
        <position position="294"/>
    </location>
    <ligand>
        <name>K(+)</name>
        <dbReference type="ChEBI" id="CHEBI:29103"/>
    </ligand>
</feature>
<keyword evidence="5 12" id="KW-0479">Metal-binding</keyword>
<dbReference type="InterPro" id="IPR029056">
    <property type="entry name" value="Ribokinase-like"/>
</dbReference>
<comment type="catalytic activity">
    <reaction evidence="12">
        <text>D-ribose + ATP = D-ribose 5-phosphate + ADP + H(+)</text>
        <dbReference type="Rhea" id="RHEA:13697"/>
        <dbReference type="ChEBI" id="CHEBI:15378"/>
        <dbReference type="ChEBI" id="CHEBI:30616"/>
        <dbReference type="ChEBI" id="CHEBI:47013"/>
        <dbReference type="ChEBI" id="CHEBI:78346"/>
        <dbReference type="ChEBI" id="CHEBI:456216"/>
        <dbReference type="EC" id="2.7.1.15"/>
    </reaction>
</comment>
<dbReference type="InterPro" id="IPR017583">
    <property type="entry name" value="Tagatose/fructose_Pkinase"/>
</dbReference>
<dbReference type="GO" id="GO:0004747">
    <property type="term" value="F:ribokinase activity"/>
    <property type="evidence" value="ECO:0007669"/>
    <property type="project" value="UniProtKB-EC"/>
</dbReference>
<dbReference type="PROSITE" id="PS00584">
    <property type="entry name" value="PFKB_KINASES_2"/>
    <property type="match status" value="1"/>
</dbReference>
<dbReference type="PRINTS" id="PR00990">
    <property type="entry name" value="RIBOKINASE"/>
</dbReference>
<evidence type="ECO:0000256" key="3">
    <source>
        <dbReference type="ARBA" id="ARBA00016943"/>
    </source>
</evidence>
<feature type="binding site" evidence="12">
    <location>
        <begin position="41"/>
        <end position="45"/>
    </location>
    <ligand>
        <name>substrate</name>
    </ligand>
</feature>
<accession>A0ABV0KNT7</accession>
<gene>
    <name evidence="12 14" type="primary">rbsK</name>
    <name evidence="14" type="ORF">NDI38_20895</name>
</gene>
<dbReference type="PANTHER" id="PTHR10584">
    <property type="entry name" value="SUGAR KINASE"/>
    <property type="match status" value="1"/>
</dbReference>
<evidence type="ECO:0000256" key="6">
    <source>
        <dbReference type="ARBA" id="ARBA00022741"/>
    </source>
</evidence>
<feature type="domain" description="Carbohydrate kinase PfkB" evidence="13">
    <location>
        <begin position="5"/>
        <end position="297"/>
    </location>
</feature>
<feature type="binding site" evidence="12">
    <location>
        <position position="249"/>
    </location>
    <ligand>
        <name>K(+)</name>
        <dbReference type="ChEBI" id="CHEBI:29103"/>
    </ligand>
</feature>
<evidence type="ECO:0000256" key="9">
    <source>
        <dbReference type="ARBA" id="ARBA00022842"/>
    </source>
</evidence>
<organism evidence="14 15">
    <name type="scientific">Stenomitos frigidus AS-A4</name>
    <dbReference type="NCBI Taxonomy" id="2933935"/>
    <lineage>
        <taxon>Bacteria</taxon>
        <taxon>Bacillati</taxon>
        <taxon>Cyanobacteriota</taxon>
        <taxon>Cyanophyceae</taxon>
        <taxon>Leptolyngbyales</taxon>
        <taxon>Leptolyngbyaceae</taxon>
        <taxon>Stenomitos</taxon>
    </lineage>
</organism>
<keyword evidence="6 12" id="KW-0547">Nucleotide-binding</keyword>
<evidence type="ECO:0000259" key="13">
    <source>
        <dbReference type="Pfam" id="PF00294"/>
    </source>
</evidence>
<dbReference type="InterPro" id="IPR011877">
    <property type="entry name" value="Ribokinase"/>
</dbReference>
<name>A0ABV0KNT7_9CYAN</name>
<evidence type="ECO:0000256" key="1">
    <source>
        <dbReference type="ARBA" id="ARBA00005380"/>
    </source>
</evidence>
<comment type="similarity">
    <text evidence="12">Belongs to the carbohydrate kinase PfkB family. Ribokinase subfamily.</text>
</comment>
<feature type="binding site" evidence="12">
    <location>
        <begin position="254"/>
        <end position="255"/>
    </location>
    <ligand>
        <name>ATP</name>
        <dbReference type="ChEBI" id="CHEBI:30616"/>
    </ligand>
</feature>
<dbReference type="InterPro" id="IPR002173">
    <property type="entry name" value="Carboh/pur_kinase_PfkB_CS"/>
</dbReference>
<evidence type="ECO:0000256" key="2">
    <source>
        <dbReference type="ARBA" id="ARBA00012035"/>
    </source>
</evidence>
<dbReference type="CDD" id="cd01174">
    <property type="entry name" value="ribokinase"/>
    <property type="match status" value="1"/>
</dbReference>
<dbReference type="PANTHER" id="PTHR10584:SF166">
    <property type="entry name" value="RIBOKINASE"/>
    <property type="match status" value="1"/>
</dbReference>
<feature type="binding site" evidence="12">
    <location>
        <position position="288"/>
    </location>
    <ligand>
        <name>K(+)</name>
        <dbReference type="ChEBI" id="CHEBI:29103"/>
    </ligand>
</feature>
<evidence type="ECO:0000256" key="4">
    <source>
        <dbReference type="ARBA" id="ARBA00022679"/>
    </source>
</evidence>
<dbReference type="SUPFAM" id="SSF53613">
    <property type="entry name" value="Ribokinase-like"/>
    <property type="match status" value="1"/>
</dbReference>
<evidence type="ECO:0000313" key="15">
    <source>
        <dbReference type="Proteomes" id="UP001476950"/>
    </source>
</evidence>
<dbReference type="Pfam" id="PF00294">
    <property type="entry name" value="PfkB"/>
    <property type="match status" value="1"/>
</dbReference>
<dbReference type="Proteomes" id="UP001476950">
    <property type="component" value="Unassembled WGS sequence"/>
</dbReference>
<keyword evidence="10 12" id="KW-0630">Potassium</keyword>